<accession>A0ACC3S810</accession>
<dbReference type="EMBL" id="JAMKPW020000038">
    <property type="protein sequence ID" value="KAK8200945.1"/>
    <property type="molecule type" value="Genomic_DNA"/>
</dbReference>
<organism evidence="1 2">
    <name type="scientific">Zalaria obscura</name>
    <dbReference type="NCBI Taxonomy" id="2024903"/>
    <lineage>
        <taxon>Eukaryota</taxon>
        <taxon>Fungi</taxon>
        <taxon>Dikarya</taxon>
        <taxon>Ascomycota</taxon>
        <taxon>Pezizomycotina</taxon>
        <taxon>Dothideomycetes</taxon>
        <taxon>Dothideomycetidae</taxon>
        <taxon>Dothideales</taxon>
        <taxon>Zalariaceae</taxon>
        <taxon>Zalaria</taxon>
    </lineage>
</organism>
<proteinExistence type="predicted"/>
<dbReference type="Proteomes" id="UP001320706">
    <property type="component" value="Unassembled WGS sequence"/>
</dbReference>
<reference evidence="1" key="1">
    <citation type="submission" date="2024-02" db="EMBL/GenBank/DDBJ databases">
        <title>Metagenome Assembled Genome of Zalaria obscura JY119.</title>
        <authorList>
            <person name="Vighnesh L."/>
            <person name="Jagadeeshwari U."/>
            <person name="Venkata Ramana C."/>
            <person name="Sasikala C."/>
        </authorList>
    </citation>
    <scope>NUCLEOTIDE SEQUENCE</scope>
    <source>
        <strain evidence="1">JY119</strain>
    </source>
</reference>
<gene>
    <name evidence="1" type="ORF">M8818_006264</name>
</gene>
<sequence length="918" mass="99170">MPSYTPDEALIQEDSQSSSPSSNSVKGIAAGKKGKKNKARKTKVDTEVREHTEEPSPEPPEMCVNTVFHRRADALTLNRTPQSPQLLTEQPSPFANYHSFDPPSDPGSTGNDTLLPPLSPQTKPRDPDPETIESFPNAVPVPTRATPQNYGANITPNYSSPASYGSYRHASAYASPSQGAPQRFPPSASPLEGDFRRIQNHMGPPQGRDRSSSMTSKSSHPPRFYEPPPPHMPQRHFSRVSDLSFGLLKDAEDTASPGSNGYFCGFDSLDTANAAVPATANNIILAGSSGGVDIYKMLRQRVEIAGRLEGLHGSVLDAKVLPWTDRHDPYEALRPLVVLVVHGPLQNRGLDCADGLRDADSPSNVTEFQTTVQVFSLKTSKHVSTLYTSAPVTVEHPIGHPLFSGPPVSLSRLQVSAEGKYIAVASGETGEVFIFTPSTTADFTGDPSFLCVGKFWTSVKERLNRPGSSSETRDDQKDGTQGHSSKPIYSLSSRWLAIVPPPVPRRRFSTNGTVSQPDHNLVAPGTSSLMSPAPPVPNCATDLPKSDRLIDWMTKQAAQDFRKGANWVGGYVQQSWNSYRSGPSAPQVTDGQYSNRKISAGDAQSAFPPTHAHINEPDPTANEPSLVSVLDLQKLLEYAEGRVKNPLAPLATFQLPDGCSFLSFAPNGLSLLTTNHTGDLSVVWNLMRMNDSKAAHVAASDSSLEQCVGMVQTIARFPRISPSVVVDVAWTDENDRLAILTDKGTVHLHELPTTEFRLEAPHSPAVRPTSRAEYSSPGTSPQPEVPTNGWMSNVRAGINGLHSQFAAARSRSGTNGFALPTLSTLGTASAAARHAGGRVVRNGIHRGFDMAAEGAHHIRHAEDNKIRLRPSSQEVGPARHICRWEELTFSSASSPYSAKLQTSALETPALWLHGTSRF</sequence>
<comment type="caution">
    <text evidence="1">The sequence shown here is derived from an EMBL/GenBank/DDBJ whole genome shotgun (WGS) entry which is preliminary data.</text>
</comment>
<evidence type="ECO:0000313" key="2">
    <source>
        <dbReference type="Proteomes" id="UP001320706"/>
    </source>
</evidence>
<evidence type="ECO:0000313" key="1">
    <source>
        <dbReference type="EMBL" id="KAK8200945.1"/>
    </source>
</evidence>
<protein>
    <submittedName>
        <fullName evidence="1">Uncharacterized protein</fullName>
    </submittedName>
</protein>
<name>A0ACC3S810_9PEZI</name>
<keyword evidence="2" id="KW-1185">Reference proteome</keyword>